<name>A0A1G2P442_9BACT</name>
<accession>A0A1G2P442</accession>
<evidence type="ECO:0000313" key="2">
    <source>
        <dbReference type="Proteomes" id="UP000176355"/>
    </source>
</evidence>
<evidence type="ECO:0000313" key="1">
    <source>
        <dbReference type="EMBL" id="OHA43104.1"/>
    </source>
</evidence>
<comment type="caution">
    <text evidence="1">The sequence shown here is derived from an EMBL/GenBank/DDBJ whole genome shotgun (WGS) entry which is preliminary data.</text>
</comment>
<sequence>MIEELPDGWQERERELYAQMATEDNIAIMKRYQEKFPDEVAFVEELLRNKDFDEALKKAGELSVFVSGLPEVEDRAEAIPRINKLRDKIKAAKYAI</sequence>
<gene>
    <name evidence="1" type="ORF">A3G03_02315</name>
</gene>
<dbReference type="EMBL" id="MHSL01000032">
    <property type="protein sequence ID" value="OHA43104.1"/>
    <property type="molecule type" value="Genomic_DNA"/>
</dbReference>
<reference evidence="1 2" key="1">
    <citation type="journal article" date="2016" name="Nat. Commun.">
        <title>Thousands of microbial genomes shed light on interconnected biogeochemical processes in an aquifer system.</title>
        <authorList>
            <person name="Anantharaman K."/>
            <person name="Brown C.T."/>
            <person name="Hug L.A."/>
            <person name="Sharon I."/>
            <person name="Castelle C.J."/>
            <person name="Probst A.J."/>
            <person name="Thomas B.C."/>
            <person name="Singh A."/>
            <person name="Wilkins M.J."/>
            <person name="Karaoz U."/>
            <person name="Brodie E.L."/>
            <person name="Williams K.H."/>
            <person name="Hubbard S.S."/>
            <person name="Banfield J.F."/>
        </authorList>
    </citation>
    <scope>NUCLEOTIDE SEQUENCE [LARGE SCALE GENOMIC DNA]</scope>
</reference>
<dbReference type="Proteomes" id="UP000176355">
    <property type="component" value="Unassembled WGS sequence"/>
</dbReference>
<proteinExistence type="predicted"/>
<protein>
    <submittedName>
        <fullName evidence="1">Uncharacterized protein</fullName>
    </submittedName>
</protein>
<organism evidence="1 2">
    <name type="scientific">Candidatus Taylorbacteria bacterium RIFCSPLOWO2_12_FULL_44_15c</name>
    <dbReference type="NCBI Taxonomy" id="1802333"/>
    <lineage>
        <taxon>Bacteria</taxon>
        <taxon>Candidatus Tayloriibacteriota</taxon>
    </lineage>
</organism>
<dbReference type="STRING" id="1802333.A3G03_02315"/>
<dbReference type="AlphaFoldDB" id="A0A1G2P442"/>